<dbReference type="AlphaFoldDB" id="A0A834I719"/>
<keyword evidence="2" id="KW-1185">Reference proteome</keyword>
<name>A0A834I719_RHYFE</name>
<feature type="non-terminal residue" evidence="1">
    <location>
        <position position="46"/>
    </location>
</feature>
<organism evidence="1 2">
    <name type="scientific">Rhynchophorus ferrugineus</name>
    <name type="common">Red palm weevil</name>
    <name type="synonym">Curculio ferrugineus</name>
    <dbReference type="NCBI Taxonomy" id="354439"/>
    <lineage>
        <taxon>Eukaryota</taxon>
        <taxon>Metazoa</taxon>
        <taxon>Ecdysozoa</taxon>
        <taxon>Arthropoda</taxon>
        <taxon>Hexapoda</taxon>
        <taxon>Insecta</taxon>
        <taxon>Pterygota</taxon>
        <taxon>Neoptera</taxon>
        <taxon>Endopterygota</taxon>
        <taxon>Coleoptera</taxon>
        <taxon>Polyphaga</taxon>
        <taxon>Cucujiformia</taxon>
        <taxon>Curculionidae</taxon>
        <taxon>Dryophthorinae</taxon>
        <taxon>Rhynchophorus</taxon>
    </lineage>
</organism>
<protein>
    <submittedName>
        <fullName evidence="1">Uncharacterized protein</fullName>
    </submittedName>
</protein>
<reference evidence="1" key="1">
    <citation type="submission" date="2020-08" db="EMBL/GenBank/DDBJ databases">
        <title>Genome sequencing and assembly of the red palm weevil Rhynchophorus ferrugineus.</title>
        <authorList>
            <person name="Dias G.B."/>
            <person name="Bergman C.M."/>
            <person name="Manee M."/>
        </authorList>
    </citation>
    <scope>NUCLEOTIDE SEQUENCE</scope>
    <source>
        <strain evidence="1">AA-2017</strain>
        <tissue evidence="1">Whole larva</tissue>
    </source>
</reference>
<accession>A0A834I719</accession>
<evidence type="ECO:0000313" key="2">
    <source>
        <dbReference type="Proteomes" id="UP000625711"/>
    </source>
</evidence>
<gene>
    <name evidence="1" type="ORF">GWI33_013436</name>
</gene>
<dbReference type="Proteomes" id="UP000625711">
    <property type="component" value="Unassembled WGS sequence"/>
</dbReference>
<dbReference type="EMBL" id="JAACXV010013259">
    <property type="protein sequence ID" value="KAF7273876.1"/>
    <property type="molecule type" value="Genomic_DNA"/>
</dbReference>
<sequence>MEALNPRRFDFVSANFNIRLNEELRGRRRDKRNAYINAVDIKLPLP</sequence>
<evidence type="ECO:0000313" key="1">
    <source>
        <dbReference type="EMBL" id="KAF7273876.1"/>
    </source>
</evidence>
<comment type="caution">
    <text evidence="1">The sequence shown here is derived from an EMBL/GenBank/DDBJ whole genome shotgun (WGS) entry which is preliminary data.</text>
</comment>
<proteinExistence type="predicted"/>